<dbReference type="OMA" id="EISENWV"/>
<dbReference type="Proteomes" id="UP000001070">
    <property type="component" value="Unassembled WGS sequence"/>
</dbReference>
<reference evidence="3 4" key="1">
    <citation type="journal article" date="2007" name="Nature">
        <title>Evolution of genes and genomes on the Drosophila phylogeny.</title>
        <authorList>
            <consortium name="Drosophila 12 Genomes Consortium"/>
            <person name="Clark A.G."/>
            <person name="Eisen M.B."/>
            <person name="Smith D.R."/>
            <person name="Bergman C.M."/>
            <person name="Oliver B."/>
            <person name="Markow T.A."/>
            <person name="Kaufman T.C."/>
            <person name="Kellis M."/>
            <person name="Gelbart W."/>
            <person name="Iyer V.N."/>
            <person name="Pollard D.A."/>
            <person name="Sackton T.B."/>
            <person name="Larracuente A.M."/>
            <person name="Singh N.D."/>
            <person name="Abad J.P."/>
            <person name="Abt D.N."/>
            <person name="Adryan B."/>
            <person name="Aguade M."/>
            <person name="Akashi H."/>
            <person name="Anderson W.W."/>
            <person name="Aquadro C.F."/>
            <person name="Ardell D.H."/>
            <person name="Arguello R."/>
            <person name="Artieri C.G."/>
            <person name="Barbash D.A."/>
            <person name="Barker D."/>
            <person name="Barsanti P."/>
            <person name="Batterham P."/>
            <person name="Batzoglou S."/>
            <person name="Begun D."/>
            <person name="Bhutkar A."/>
            <person name="Blanco E."/>
            <person name="Bosak S.A."/>
            <person name="Bradley R.K."/>
            <person name="Brand A.D."/>
            <person name="Brent M.R."/>
            <person name="Brooks A.N."/>
            <person name="Brown R.H."/>
            <person name="Butlin R.K."/>
            <person name="Caggese C."/>
            <person name="Calvi B.R."/>
            <person name="Bernardo de Carvalho A."/>
            <person name="Caspi A."/>
            <person name="Castrezana S."/>
            <person name="Celniker S.E."/>
            <person name="Chang J.L."/>
            <person name="Chapple C."/>
            <person name="Chatterji S."/>
            <person name="Chinwalla A."/>
            <person name="Civetta A."/>
            <person name="Clifton S.W."/>
            <person name="Comeron J.M."/>
            <person name="Costello J.C."/>
            <person name="Coyne J.A."/>
            <person name="Daub J."/>
            <person name="David R.G."/>
            <person name="Delcher A.L."/>
            <person name="Delehaunty K."/>
            <person name="Do C.B."/>
            <person name="Ebling H."/>
            <person name="Edwards K."/>
            <person name="Eickbush T."/>
            <person name="Evans J.D."/>
            <person name="Filipski A."/>
            <person name="Findeiss S."/>
            <person name="Freyhult E."/>
            <person name="Fulton L."/>
            <person name="Fulton R."/>
            <person name="Garcia A.C."/>
            <person name="Gardiner A."/>
            <person name="Garfield D.A."/>
            <person name="Garvin B.E."/>
            <person name="Gibson G."/>
            <person name="Gilbert D."/>
            <person name="Gnerre S."/>
            <person name="Godfrey J."/>
            <person name="Good R."/>
            <person name="Gotea V."/>
            <person name="Gravely B."/>
            <person name="Greenberg A.J."/>
            <person name="Griffiths-Jones S."/>
            <person name="Gross S."/>
            <person name="Guigo R."/>
            <person name="Gustafson E.A."/>
            <person name="Haerty W."/>
            <person name="Hahn M.W."/>
            <person name="Halligan D.L."/>
            <person name="Halpern A.L."/>
            <person name="Halter G.M."/>
            <person name="Han M.V."/>
            <person name="Heger A."/>
            <person name="Hillier L."/>
            <person name="Hinrichs A.S."/>
            <person name="Holmes I."/>
            <person name="Hoskins R.A."/>
            <person name="Hubisz M.J."/>
            <person name="Hultmark D."/>
            <person name="Huntley M.A."/>
            <person name="Jaffe D.B."/>
            <person name="Jagadeeshan S."/>
            <person name="Jeck W.R."/>
            <person name="Johnson J."/>
            <person name="Jones C.D."/>
            <person name="Jordan W.C."/>
            <person name="Karpen G.H."/>
            <person name="Kataoka E."/>
            <person name="Keightley P.D."/>
            <person name="Kheradpour P."/>
            <person name="Kirkness E.F."/>
            <person name="Koerich L.B."/>
            <person name="Kristiansen K."/>
            <person name="Kudrna D."/>
            <person name="Kulathinal R.J."/>
            <person name="Kumar S."/>
            <person name="Kwok R."/>
            <person name="Lander E."/>
            <person name="Langley C.H."/>
            <person name="Lapoint R."/>
            <person name="Lazzaro B.P."/>
            <person name="Lee S.J."/>
            <person name="Levesque L."/>
            <person name="Li R."/>
            <person name="Lin C.F."/>
            <person name="Lin M.F."/>
            <person name="Lindblad-Toh K."/>
            <person name="Llopart A."/>
            <person name="Long M."/>
            <person name="Low L."/>
            <person name="Lozovsky E."/>
            <person name="Lu J."/>
            <person name="Luo M."/>
            <person name="Machado C.A."/>
            <person name="Makalowski W."/>
            <person name="Marzo M."/>
            <person name="Matsuda M."/>
            <person name="Matzkin L."/>
            <person name="McAllister B."/>
            <person name="McBride C.S."/>
            <person name="McKernan B."/>
            <person name="McKernan K."/>
            <person name="Mendez-Lago M."/>
            <person name="Minx P."/>
            <person name="Mollenhauer M.U."/>
            <person name="Montooth K."/>
            <person name="Mount S.M."/>
            <person name="Mu X."/>
            <person name="Myers E."/>
            <person name="Negre B."/>
            <person name="Newfeld S."/>
            <person name="Nielsen R."/>
            <person name="Noor M.A."/>
            <person name="O'Grady P."/>
            <person name="Pachter L."/>
            <person name="Papaceit M."/>
            <person name="Parisi M.J."/>
            <person name="Parisi M."/>
            <person name="Parts L."/>
            <person name="Pedersen J.S."/>
            <person name="Pesole G."/>
            <person name="Phillippy A.M."/>
            <person name="Ponting C.P."/>
            <person name="Pop M."/>
            <person name="Porcelli D."/>
            <person name="Powell J.R."/>
            <person name="Prohaska S."/>
            <person name="Pruitt K."/>
            <person name="Puig M."/>
            <person name="Quesneville H."/>
            <person name="Ram K.R."/>
            <person name="Rand D."/>
            <person name="Rasmussen M.D."/>
            <person name="Reed L.K."/>
            <person name="Reenan R."/>
            <person name="Reily A."/>
            <person name="Remington K.A."/>
            <person name="Rieger T.T."/>
            <person name="Ritchie M.G."/>
            <person name="Robin C."/>
            <person name="Rogers Y.H."/>
            <person name="Rohde C."/>
            <person name="Rozas J."/>
            <person name="Rubenfield M.J."/>
            <person name="Ruiz A."/>
            <person name="Russo S."/>
            <person name="Salzberg S.L."/>
            <person name="Sanchez-Gracia A."/>
            <person name="Saranga D.J."/>
            <person name="Sato H."/>
            <person name="Schaeffer S.W."/>
            <person name="Schatz M.C."/>
            <person name="Schlenke T."/>
            <person name="Schwartz R."/>
            <person name="Segarra C."/>
            <person name="Singh R.S."/>
            <person name="Sirot L."/>
            <person name="Sirota M."/>
            <person name="Sisneros N.B."/>
            <person name="Smith C.D."/>
            <person name="Smith T.F."/>
            <person name="Spieth J."/>
            <person name="Stage D.E."/>
            <person name="Stark A."/>
            <person name="Stephan W."/>
            <person name="Strausberg R.L."/>
            <person name="Strempel S."/>
            <person name="Sturgill D."/>
            <person name="Sutton G."/>
            <person name="Sutton G.G."/>
            <person name="Tao W."/>
            <person name="Teichmann S."/>
            <person name="Tobari Y.N."/>
            <person name="Tomimura Y."/>
            <person name="Tsolas J.M."/>
            <person name="Valente V.L."/>
            <person name="Venter E."/>
            <person name="Venter J.C."/>
            <person name="Vicario S."/>
            <person name="Vieira F.G."/>
            <person name="Vilella A.J."/>
            <person name="Villasante A."/>
            <person name="Walenz B."/>
            <person name="Wang J."/>
            <person name="Wasserman M."/>
            <person name="Watts T."/>
            <person name="Wilson D."/>
            <person name="Wilson R.K."/>
            <person name="Wing R.A."/>
            <person name="Wolfner M.F."/>
            <person name="Wong A."/>
            <person name="Wong G.K."/>
            <person name="Wu C.I."/>
            <person name="Wu G."/>
            <person name="Yamamoto D."/>
            <person name="Yang H.P."/>
            <person name="Yang S.P."/>
            <person name="Yorke J.A."/>
            <person name="Yoshida K."/>
            <person name="Zdobnov E."/>
            <person name="Zhang P."/>
            <person name="Zhang Y."/>
            <person name="Zimin A.V."/>
            <person name="Baldwin J."/>
            <person name="Abdouelleil A."/>
            <person name="Abdulkadir J."/>
            <person name="Abebe A."/>
            <person name="Abera B."/>
            <person name="Abreu J."/>
            <person name="Acer S.C."/>
            <person name="Aftuck L."/>
            <person name="Alexander A."/>
            <person name="An P."/>
            <person name="Anderson E."/>
            <person name="Anderson S."/>
            <person name="Arachi H."/>
            <person name="Azer M."/>
            <person name="Bachantsang P."/>
            <person name="Barry A."/>
            <person name="Bayul T."/>
            <person name="Berlin A."/>
            <person name="Bessette D."/>
            <person name="Bloom T."/>
            <person name="Blye J."/>
            <person name="Boguslavskiy L."/>
            <person name="Bonnet C."/>
            <person name="Boukhgalter B."/>
            <person name="Bourzgui I."/>
            <person name="Brown A."/>
            <person name="Cahill P."/>
            <person name="Channer S."/>
            <person name="Cheshatsang Y."/>
            <person name="Chuda L."/>
            <person name="Citroen M."/>
            <person name="Collymore A."/>
            <person name="Cooke P."/>
            <person name="Costello M."/>
            <person name="D'Aco K."/>
            <person name="Daza R."/>
            <person name="De Haan G."/>
            <person name="DeGray S."/>
            <person name="DeMaso C."/>
            <person name="Dhargay N."/>
            <person name="Dooley K."/>
            <person name="Dooley E."/>
            <person name="Doricent M."/>
            <person name="Dorje P."/>
            <person name="Dorjee K."/>
            <person name="Dupes A."/>
            <person name="Elong R."/>
            <person name="Falk J."/>
            <person name="Farina A."/>
            <person name="Faro S."/>
            <person name="Ferguson D."/>
            <person name="Fisher S."/>
            <person name="Foley C.D."/>
            <person name="Franke A."/>
            <person name="Friedrich D."/>
            <person name="Gadbois L."/>
            <person name="Gearin G."/>
            <person name="Gearin C.R."/>
            <person name="Giannoukos G."/>
            <person name="Goode T."/>
            <person name="Graham J."/>
            <person name="Grandbois E."/>
            <person name="Grewal S."/>
            <person name="Gyaltsen K."/>
            <person name="Hafez N."/>
            <person name="Hagos B."/>
            <person name="Hall J."/>
            <person name="Henson C."/>
            <person name="Hollinger A."/>
            <person name="Honan T."/>
            <person name="Huard M.D."/>
            <person name="Hughes L."/>
            <person name="Hurhula B."/>
            <person name="Husby M.E."/>
            <person name="Kamat A."/>
            <person name="Kanga B."/>
            <person name="Kashin S."/>
            <person name="Khazanovich D."/>
            <person name="Kisner P."/>
            <person name="Lance K."/>
            <person name="Lara M."/>
            <person name="Lee W."/>
            <person name="Lennon N."/>
            <person name="Letendre F."/>
            <person name="LeVine R."/>
            <person name="Lipovsky A."/>
            <person name="Liu X."/>
            <person name="Liu J."/>
            <person name="Liu S."/>
            <person name="Lokyitsang T."/>
            <person name="Lokyitsang Y."/>
            <person name="Lubonja R."/>
            <person name="Lui A."/>
            <person name="MacDonald P."/>
            <person name="Magnisalis V."/>
            <person name="Maru K."/>
            <person name="Matthews C."/>
            <person name="McCusker W."/>
            <person name="McDonough S."/>
            <person name="Mehta T."/>
            <person name="Meldrim J."/>
            <person name="Meneus L."/>
            <person name="Mihai O."/>
            <person name="Mihalev A."/>
            <person name="Mihova T."/>
            <person name="Mittelman R."/>
            <person name="Mlenga V."/>
            <person name="Montmayeur A."/>
            <person name="Mulrain L."/>
            <person name="Navidi A."/>
            <person name="Naylor J."/>
            <person name="Negash T."/>
            <person name="Nguyen T."/>
            <person name="Nguyen N."/>
            <person name="Nicol R."/>
            <person name="Norbu C."/>
            <person name="Norbu N."/>
            <person name="Novod N."/>
            <person name="O'Neill B."/>
            <person name="Osman S."/>
            <person name="Markiewicz E."/>
            <person name="Oyono O.L."/>
            <person name="Patti C."/>
            <person name="Phunkhang P."/>
            <person name="Pierre F."/>
            <person name="Priest M."/>
            <person name="Raghuraman S."/>
            <person name="Rege F."/>
            <person name="Reyes R."/>
            <person name="Rise C."/>
            <person name="Rogov P."/>
            <person name="Ross K."/>
            <person name="Ryan E."/>
            <person name="Settipalli S."/>
            <person name="Shea T."/>
            <person name="Sherpa N."/>
            <person name="Shi L."/>
            <person name="Shih D."/>
            <person name="Sparrow T."/>
            <person name="Spaulding J."/>
            <person name="Stalker J."/>
            <person name="Stange-Thomann N."/>
            <person name="Stavropoulos S."/>
            <person name="Stone C."/>
            <person name="Strader C."/>
            <person name="Tesfaye S."/>
            <person name="Thomson T."/>
            <person name="Thoulutsang Y."/>
            <person name="Thoulutsang D."/>
            <person name="Topham K."/>
            <person name="Topping I."/>
            <person name="Tsamla T."/>
            <person name="Vassiliev H."/>
            <person name="Vo A."/>
            <person name="Wangchuk T."/>
            <person name="Wangdi T."/>
            <person name="Weiand M."/>
            <person name="Wilkinson J."/>
            <person name="Wilson A."/>
            <person name="Yadav S."/>
            <person name="Young G."/>
            <person name="Yu Q."/>
            <person name="Zembek L."/>
            <person name="Zhong D."/>
            <person name="Zimmer A."/>
            <person name="Zwirko Z."/>
            <person name="Jaffe D.B."/>
            <person name="Alvarez P."/>
            <person name="Brockman W."/>
            <person name="Butler J."/>
            <person name="Chin C."/>
            <person name="Gnerre S."/>
            <person name="Grabherr M."/>
            <person name="Kleber M."/>
            <person name="Mauceli E."/>
            <person name="MacCallum I."/>
        </authorList>
    </citation>
    <scope>NUCLEOTIDE SEQUENCE [LARGE SCALE GENOMIC DNA]</scope>
    <source>
        <strain evidence="4">Tucson 15287-2541.00</strain>
    </source>
</reference>
<feature type="region of interest" description="Disordered" evidence="1">
    <location>
        <begin position="1601"/>
        <end position="1627"/>
    </location>
</feature>
<accession>B4JD03</accession>
<feature type="domain" description="Bridge-like lipid transfer protein family member 1 N-terminal" evidence="2">
    <location>
        <begin position="239"/>
        <end position="1261"/>
    </location>
</feature>
<organism evidence="4">
    <name type="scientific">Drosophila grimshawi</name>
    <name type="common">Hawaiian fruit fly</name>
    <name type="synonym">Idiomyia grimshawi</name>
    <dbReference type="NCBI Taxonomy" id="7222"/>
    <lineage>
        <taxon>Eukaryota</taxon>
        <taxon>Metazoa</taxon>
        <taxon>Ecdysozoa</taxon>
        <taxon>Arthropoda</taxon>
        <taxon>Hexapoda</taxon>
        <taxon>Insecta</taxon>
        <taxon>Pterygota</taxon>
        <taxon>Neoptera</taxon>
        <taxon>Endopterygota</taxon>
        <taxon>Diptera</taxon>
        <taxon>Brachycera</taxon>
        <taxon>Muscomorpha</taxon>
        <taxon>Ephydroidea</taxon>
        <taxon>Drosophilidae</taxon>
        <taxon>Drosophila</taxon>
        <taxon>Hawaiian Drosophila</taxon>
    </lineage>
</organism>
<feature type="compositionally biased region" description="Polar residues" evidence="1">
    <location>
        <begin position="1293"/>
        <end position="1304"/>
    </location>
</feature>
<proteinExistence type="predicted"/>
<dbReference type="EMBL" id="CH916368">
    <property type="protein sequence ID" value="EDW04247.1"/>
    <property type="molecule type" value="Genomic_DNA"/>
</dbReference>
<sequence length="1958" mass="221261">MRCVKDLRSRRCSSSSSSLPNFIMVDEKDEDDMDHDADDDGFGLDNMHSSYSILDNRCSDLFYMPQAVGPAYQNLFTTVDQFDFSKYQKSLAWHSIKPIRAQVVRCPKLLLSHLKCHFFIPCSKLRHPSNFSIFNLYFDCDVNSAVKAFVLIASQYSVDFMQDGYWSDFVNPFTGRAYLQPAAASNCQRQQQPQKVHHHSRYWRFLGHNMQFRDINGCTIINEATTCTFSGSIFSDVPIWLLCSLLTTITWVTYNTFYNSRVIGMLITKIANRWFIKGAYFKIGSVALNPLAGKIMFRDFVYITYDYTMRVQDGYFIFRWWRSYVPKDVSEDLSHSDTRLSVQLNGYELHIYNRSDLYDKLEKTFGLEPSLLIPTDVVSNEERNKLKEHNMNVENARQSKRVNSVKNSEAMQATTWRDLIPVIKIDISSGRFVFGNRLTPTTLSISVEEAHCTYSTKPANCRLDHFMHFVKAKVENAKVLFCPSPKYTGLIDEPPRYMGEGFVVMMSNQMDLYFYMDEPGLVPEQPVQIELANGDVVEPSPPVWGINAHCLKGTDFSYGPWADRQRDHLYRYFYPSDWKEAEVTPTPQPGELRSYQSFDVTLCVLNEATIDILFSKEKETNAMHITVGPASYVEVTIPWITHIDGYTSKIQGQLFHVEATTSLQYRSLAEFESLEYKVRIHYPTKWNAPQDWNISLAGCKTTAYIVYKHKCFFQDLIEDWANKARPDILSFVPYTCNFNIRLNEFEILMLCNEYNWIDCSSANQENNHLGFCGDVFEMSFALPFDDFLPKTVTLKFWIHGEGLDLSLYVPEVSSVRPIVLAIDENARLLTREGKLIRRPELYTKKWRKICQRSAGWIDCWAVPILALSIQYVYHPVPPLGPDPQADITTPEKEEILLSPMRIPKVRKSPVSSSWQQSEQQKFDPGTLAADHVTVEVEIGSSVLMAYGNVLRNFINLKENIFGEDQSFTDMEQSNVSLKETGAPNNPKDQLLAKEKELANKSISETTAPEEKRKPFDPRLYRPLEVMVSVIVHDIQAHVMKNCNPDDPPCPVVLIERFGFEMNKRYTETTLQVLVSPAYLLTSDSLQRQQREQHIQQGHLLLSAVQVRGHAMFSNEGCALDEDTLEYSWLVEVQLGKLTGKLTLPQLVNVVTGLETLVLLAIDPENCLKSPKTVRNCHHGVPSNLCPHTKEENKYKCPSAEDIKYKMTRVSVDAVDVYLIESGTALHAWISPIRLANCNLHGQRVKSGISGLLPSILLRLFMLHAGNVPNSAFNTNTTGSNRSGKLRRADQDSLKSSQDVPNSSAHFGHKSGKRSSNSFSQRRDSREDRRCFTDAHGPKRTPETAELSENWVEVGCTSLGPILLEGASALPIPDHELHLVQHNFLREHDAKFKRLWFLWSNNGNAISSASETSRCGCIGGCVFFGSNRNGQKFFKPTAQDVHDNYNIARYFIINNNKDFGFGESILHQGQLVFHTPPYSLHCVSLHDAADFNGKGKLYRPAVELRNGSLKKSEHCSLPDGAKFKIGGGVVDKPELSSSRHKSRESIGSPNTLERRSKRYTCTRQTSVEVPYARLLDSPSKKLQLQQQQHDCTVEVANAAASIPRRGSDSHRLRVSPPKTSISDSRLTGEAALDDEHEMPDEMSHSAPHSHPLEFEIADIALHVGEQLPREVQRTISLTSENPSEMFFSAEEDISNVMSQRGSMKQRNGNGSIILSGRKRFSSDLSIGAQNENSSHTLPTYRSDLEIHAPENNKTLPKRPQSTTELADSRGSSSGTPSLSSNSFISAMSSQEDVALVNLHQQVNRPIIDSPLLMASYLNHLSQVKCFNWNGCSFPLGPDVFSTPLFHENEDGGLTYIGSKMLPHFDLYSCWREIKVVPRYENSTGSNSSATFLGGPKSHPWDPSVLLKEEESDKTTNGFDDGEFMSLQAEGGAACTSVVARLKGQLNVFLTPLLLEGLQR</sequence>
<dbReference type="eggNOG" id="KOG3596">
    <property type="taxonomic scope" value="Eukaryota"/>
</dbReference>
<evidence type="ECO:0000259" key="2">
    <source>
        <dbReference type="Pfam" id="PF20413"/>
    </source>
</evidence>
<gene>
    <name evidence="3" type="primary">Dgri\GH11695</name>
    <name evidence="3" type="ORF">Dgri_GH11695</name>
</gene>
<dbReference type="PANTHER" id="PTHR31640">
    <property type="entry name" value="TRANSMEMBRANE PROTEIN KIAA1109"/>
    <property type="match status" value="1"/>
</dbReference>
<dbReference type="InterPro" id="IPR019362">
    <property type="entry name" value="MMADHC"/>
</dbReference>
<feature type="compositionally biased region" description="Polar residues" evidence="1">
    <location>
        <begin position="1270"/>
        <end position="1282"/>
    </location>
</feature>
<dbReference type="GO" id="GO:0098793">
    <property type="term" value="C:presynapse"/>
    <property type="evidence" value="ECO:0007669"/>
    <property type="project" value="GOC"/>
</dbReference>
<evidence type="ECO:0000313" key="3">
    <source>
        <dbReference type="EMBL" id="EDW04247.1"/>
    </source>
</evidence>
<feature type="region of interest" description="Disordered" evidence="1">
    <location>
        <begin position="1270"/>
        <end position="1345"/>
    </location>
</feature>
<dbReference type="InterPro" id="IPR033616">
    <property type="entry name" value="BLTP1"/>
</dbReference>
<feature type="compositionally biased region" description="Basic and acidic residues" evidence="1">
    <location>
        <begin position="1320"/>
        <end position="1342"/>
    </location>
</feature>
<dbReference type="STRING" id="7222.B4JD03"/>
<protein>
    <submittedName>
        <fullName evidence="3">GH11695</fullName>
    </submittedName>
</protein>
<dbReference type="PANTHER" id="PTHR31640:SF1">
    <property type="entry name" value="BRIDGE-LIKE LIPID TRANSFER PROTEIN FAMILY MEMBER 1"/>
    <property type="match status" value="1"/>
</dbReference>
<dbReference type="Pfam" id="PF10229">
    <property type="entry name" value="MMADHC"/>
    <property type="match status" value="1"/>
</dbReference>
<keyword evidence="4" id="KW-1185">Reference proteome</keyword>
<dbReference type="InterPro" id="IPR047104">
    <property type="entry name" value="BLTP1_N"/>
</dbReference>
<name>B4JD03_DROGR</name>
<feature type="compositionally biased region" description="Polar residues" evidence="1">
    <location>
        <begin position="1750"/>
        <end position="1764"/>
    </location>
</feature>
<feature type="compositionally biased region" description="Low complexity" evidence="1">
    <location>
        <begin position="1767"/>
        <end position="1781"/>
    </location>
</feature>
<dbReference type="GO" id="GO:0048488">
    <property type="term" value="P:synaptic vesicle endocytosis"/>
    <property type="evidence" value="ECO:0007669"/>
    <property type="project" value="TreeGrafter"/>
</dbReference>
<dbReference type="OrthoDB" id="10051416at2759"/>
<evidence type="ECO:0000256" key="1">
    <source>
        <dbReference type="SAM" id="MobiDB-lite"/>
    </source>
</evidence>
<dbReference type="Pfam" id="PF20413">
    <property type="entry name" value="BLTP1_N"/>
    <property type="match status" value="1"/>
</dbReference>
<feature type="region of interest" description="Disordered" evidence="1">
    <location>
        <begin position="1748"/>
        <end position="1781"/>
    </location>
</feature>
<dbReference type="PhylomeDB" id="B4JD03"/>
<dbReference type="HOGENOM" id="CLU_238700_0_0_1"/>
<evidence type="ECO:0000313" key="4">
    <source>
        <dbReference type="Proteomes" id="UP000001070"/>
    </source>
</evidence>
<feature type="region of interest" description="Disordered" evidence="1">
    <location>
        <begin position="1527"/>
        <end position="1557"/>
    </location>
</feature>
<dbReference type="GO" id="GO:0009235">
    <property type="term" value="P:cobalamin metabolic process"/>
    <property type="evidence" value="ECO:0007669"/>
    <property type="project" value="InterPro"/>
</dbReference>
<dbReference type="InParanoid" id="B4JD03"/>